<dbReference type="RefSeq" id="WP_103167162.1">
    <property type="nucleotide sequence ID" value="NZ_JAHCOY010000008.1"/>
</dbReference>
<gene>
    <name evidence="5" type="ORF">BUY47_00235</name>
    <name evidence="6" type="ORF">BUY48_05865</name>
</gene>
<dbReference type="OrthoDB" id="2352283at2"/>
<name>A0A2K4DJ33_9STAP</name>
<evidence type="ECO:0000313" key="6">
    <source>
        <dbReference type="EMBL" id="PTF15732.1"/>
    </source>
</evidence>
<evidence type="ECO:0000256" key="1">
    <source>
        <dbReference type="ARBA" id="ARBA00009267"/>
    </source>
</evidence>
<evidence type="ECO:0000313" key="8">
    <source>
        <dbReference type="Proteomes" id="UP000243350"/>
    </source>
</evidence>
<evidence type="ECO:0000256" key="3">
    <source>
        <dbReference type="ARBA" id="ARBA00032861"/>
    </source>
</evidence>
<comment type="similarity">
    <text evidence="1">Belongs to the TRAP family.</text>
</comment>
<dbReference type="PROSITE" id="PS51725">
    <property type="entry name" value="ABM"/>
    <property type="match status" value="1"/>
</dbReference>
<reference evidence="7 8" key="1">
    <citation type="journal article" date="2016" name="Front. Microbiol.">
        <title>Comprehensive Phylogenetic Analysis of Bovine Non-aureus Staphylococci Species Based on Whole-Genome Sequencing.</title>
        <authorList>
            <person name="Naushad S."/>
            <person name="Barkema H.W."/>
            <person name="Luby C."/>
            <person name="Condas L.A."/>
            <person name="Nobrega D.B."/>
            <person name="Carson D.A."/>
            <person name="De Buck J."/>
        </authorList>
    </citation>
    <scope>NUCLEOTIDE SEQUENCE [LARGE SCALE GENOMIC DNA]</scope>
    <source>
        <strain evidence="5 7">SNUC 1409</strain>
        <strain evidence="6 8">SNUC 4143</strain>
    </source>
</reference>
<evidence type="ECO:0000313" key="7">
    <source>
        <dbReference type="Proteomes" id="UP000242088"/>
    </source>
</evidence>
<dbReference type="Proteomes" id="UP000243350">
    <property type="component" value="Unassembled WGS sequence"/>
</dbReference>
<reference evidence="6" key="3">
    <citation type="submission" date="2018-03" db="EMBL/GenBank/DDBJ databases">
        <authorList>
            <person name="Keele B.F."/>
        </authorList>
    </citation>
    <scope>NUCLEOTIDE SEQUENCE</scope>
    <source>
        <strain evidence="6">SNUC 4143</strain>
    </source>
</reference>
<dbReference type="InterPro" id="IPR011008">
    <property type="entry name" value="Dimeric_a/b-barrel"/>
</dbReference>
<evidence type="ECO:0000256" key="2">
    <source>
        <dbReference type="ARBA" id="ARBA00018486"/>
    </source>
</evidence>
<protein>
    <recommendedName>
        <fullName evidence="2">Signal transduction protein TRAP</fullName>
    </recommendedName>
    <alternativeName>
        <fullName evidence="3">Target of RNAIII-activating protein</fullName>
    </alternativeName>
</protein>
<keyword evidence="7" id="KW-1185">Reference proteome</keyword>
<evidence type="ECO:0000313" key="5">
    <source>
        <dbReference type="EMBL" id="PTF15242.1"/>
    </source>
</evidence>
<dbReference type="PANTHER" id="PTHR34474">
    <property type="entry name" value="SIGNAL TRANSDUCTION PROTEIN TRAP"/>
    <property type="match status" value="1"/>
</dbReference>
<comment type="caution">
    <text evidence="6">The sequence shown here is derived from an EMBL/GenBank/DDBJ whole genome shotgun (WGS) entry which is preliminary data.</text>
</comment>
<dbReference type="Gene3D" id="3.30.70.100">
    <property type="match status" value="1"/>
</dbReference>
<dbReference type="Proteomes" id="UP000242088">
    <property type="component" value="Unassembled WGS sequence"/>
</dbReference>
<organism evidence="6 8">
    <name type="scientific">Staphylococcus devriesei</name>
    <dbReference type="NCBI Taxonomy" id="586733"/>
    <lineage>
        <taxon>Bacteria</taxon>
        <taxon>Bacillati</taxon>
        <taxon>Bacillota</taxon>
        <taxon>Bacilli</taxon>
        <taxon>Bacillales</taxon>
        <taxon>Staphylococcaceae</taxon>
        <taxon>Staphylococcus</taxon>
    </lineage>
</organism>
<proteinExistence type="inferred from homology"/>
<accession>A0A2K4DJ33</accession>
<dbReference type="InterPro" id="IPR007138">
    <property type="entry name" value="ABM_dom"/>
</dbReference>
<reference evidence="5" key="2">
    <citation type="submission" date="2018-03" db="EMBL/GenBank/DDBJ databases">
        <authorList>
            <person name="Naushad S."/>
        </authorList>
    </citation>
    <scope>NUCLEOTIDE SEQUENCE</scope>
    <source>
        <strain evidence="5">SNUC 1409</strain>
    </source>
</reference>
<dbReference type="SUPFAM" id="SSF54909">
    <property type="entry name" value="Dimeric alpha+beta barrel"/>
    <property type="match status" value="1"/>
</dbReference>
<sequence>MKINTTYGTYGFLNQIRMKHPDKDLFLFSTEDSTVIIEETDDKSILKHPTVYNTINKINEMSNEHFYSAIFIPSSDDHAYQLEKRLANLDLNFENFAGFKSYRFLKPVEGTTYKVYFGFANRETYEDFKEADTFKDYFSKDALKRYFGSSSQHSSYFERYLYPIKD</sequence>
<feature type="domain" description="ABM" evidence="4">
    <location>
        <begin position="66"/>
        <end position="157"/>
    </location>
</feature>
<dbReference type="EMBL" id="PYZI01000001">
    <property type="protein sequence ID" value="PTF15242.1"/>
    <property type="molecule type" value="Genomic_DNA"/>
</dbReference>
<dbReference type="PANTHER" id="PTHR34474:SF2">
    <property type="entry name" value="SIGNAL TRANSDUCTION PROTEIN TRAP"/>
    <property type="match status" value="1"/>
</dbReference>
<evidence type="ECO:0000259" key="4">
    <source>
        <dbReference type="PROSITE" id="PS51725"/>
    </source>
</evidence>
<dbReference type="InterPro" id="IPR050404">
    <property type="entry name" value="Heme-degrading_MO"/>
</dbReference>
<dbReference type="EMBL" id="PYZH01000027">
    <property type="protein sequence ID" value="PTF15732.1"/>
    <property type="molecule type" value="Genomic_DNA"/>
</dbReference>
<dbReference type="AlphaFoldDB" id="A0A2K4DJ33"/>
<dbReference type="GeneID" id="48887665"/>